<keyword evidence="14" id="KW-0560">Oxidoreductase</keyword>
<feature type="region of interest" description="Disordered" evidence="19">
    <location>
        <begin position="725"/>
        <end position="777"/>
    </location>
</feature>
<evidence type="ECO:0000256" key="16">
    <source>
        <dbReference type="ARBA" id="ARBA00023014"/>
    </source>
</evidence>
<evidence type="ECO:0000313" key="23">
    <source>
        <dbReference type="EMBL" id="PWK31244.1"/>
    </source>
</evidence>
<proteinExistence type="inferred from homology"/>
<dbReference type="InterPro" id="IPR001709">
    <property type="entry name" value="Flavoprot_Pyr_Nucl_cyt_Rdtase"/>
</dbReference>
<dbReference type="PRINTS" id="PR00369">
    <property type="entry name" value="FLAVODOXIN"/>
</dbReference>
<sequence>MCGYCGVGCGMVLDVARQDDGLLKVIKVSGDRDHPANAGRLCTKGATSADLLAAPGRLDTALIRADRGATPSPRGVDEAISETARRLRAIIDEHGPDAFAMYVSGQMTLEAQYLANKLVKGFIGTNNIESNSRLCMASAGTGYKLSLGADGPPGSYDDLDHADVFLVIGSNMADCHPILFLRMMERVRAGARLIVVDPRRTATAEKADLFLQIRPGADLALLNGLLGLITPDLDFIGSWTEGWEAMPGFLADYPPDRVAELTGLAEEDIRTAAEWIDAAGNWVSLWTMGLNQSTHGTWNTNALINLHLATGAICRTGSGPFSLTGQPNAMGGREMGYMGPGLPGQRSVLVPADREFTEAVWGVPAGTLRTDVGRGTVDMFEQMAAGRIRACWIICTNPVASVGNRRTVIAGLEAAELVVTQDAFAETETNAYADIALPAAMWSEADGIMINSERNLTLVHPVVPAPGEALPDWQIIARVAAEMGYREAFTYGCAEEILEEIKTFTNPQTGYDLRGITYQRLAQGPVQWPAAPGGPDRNPVRYRTDDGGLRFATPGGRAVFHARPHTDPAEMPDDDYPFVLNTGRLQHQWHTMTKTGKIAKLNRLNPKPFLEINAVDAERYEITAGDLVEIASRRGRAVLPAVVTDRVLPGTCFAPIHWNDLFGEYVSVNAVTSDAVDPLSFQPELKVCAVALTRVAAAPAPAPTGAAPGGPSAVLPGGQSAVLPGGQSAVSPGGLPALSSGGPSALSSVSSSDGPSASSPDEPAVSSSGGLSVSSADGPAVPSAGGLSLSSAGGSSLADAVFSVEANALLARLGLDSAPPVLDEGQRRYLAGFLAGATLRPGPAALPANAPFDPDTAMWVNGLLAGVLPAVPSPGLLPTVAPGLPPAVEPPAVRLQVLWASQTGNAEDFARVVAGRLAETGRPVTVLGMDGPAADLLDPGADLLVVTSTFGDGDAPDNGSTFWDSLAGDTAPRLDGQRFAVLAFGDSNYDDFCGHGRRLDERLAQLGAVRLAPRADCEPDFESTADGWLSSVLTALADAPTAPTPPPAAPITSPPSPPASPLALPFAGSASPIAGLASSSAPLVSLPAGLAPPAALGASPPVPLPSPPAPLASPAGPFASPTAPFASPTAPFASPTAPLASPAAPLASPAVPLAPPPAPLASPAAPLASPTAPFASPAVPLASSAASVASPAMPLAWPAASAASAASPDGALVVAAAPDVSAPVVTALAGPTKAAPLAAALIGNRLLSLPGSAKEVRRFTLDTGGMLDYQAGDALGVWPVNCPELVSEWLTVTGLPGDAVVELDRLGALPLADALSRHLDITRVTTDLLRFVAERSGSPQIRTLLRADNKGELAKWTWGRQAADVIAEHPVDATAQEWTRVLKRLQPRQYSISSTPLTDPGLVSLTVSVVRFDNHRGRPRKGVCSTHLADAPAGAAVPVYVQRAPHFRPPADPNTPMIMVGPGTGIAPFLGFLQERQVTGAPGGNWLFFGEQRSTTDFYYAEELEALRADGILSRLDVAFSRDQRSKIYVQDRMREKGAMLWAWLQAGAHFYVCGDASRMARDVDRALHDIAVNHGRLTAEAATAYLKQLATDKRYVRDVY</sequence>
<evidence type="ECO:0000256" key="15">
    <source>
        <dbReference type="ARBA" id="ARBA00023004"/>
    </source>
</evidence>
<dbReference type="Pfam" id="PF00384">
    <property type="entry name" value="Molybdopterin"/>
    <property type="match status" value="1"/>
</dbReference>
<dbReference type="InterPro" id="IPR006963">
    <property type="entry name" value="Mopterin_OxRdtase_4Fe-4S_dom"/>
</dbReference>
<dbReference type="SUPFAM" id="SSF50692">
    <property type="entry name" value="ADC-like"/>
    <property type="match status" value="1"/>
</dbReference>
<accession>A0A316ELI1</accession>
<dbReference type="InterPro" id="IPR039261">
    <property type="entry name" value="FNR_nucleotide-bd"/>
</dbReference>
<dbReference type="InterPro" id="IPR017938">
    <property type="entry name" value="Riboflavin_synthase-like_b-brl"/>
</dbReference>
<comment type="cofactor">
    <cofactor evidence="1">
        <name>FMN</name>
        <dbReference type="ChEBI" id="CHEBI:58210"/>
    </cofactor>
</comment>
<reference evidence="23 24" key="1">
    <citation type="submission" date="2018-05" db="EMBL/GenBank/DDBJ databases">
        <title>Genomic Encyclopedia of Archaeal and Bacterial Type Strains, Phase II (KMG-II): from individual species to whole genera.</title>
        <authorList>
            <person name="Goeker M."/>
        </authorList>
    </citation>
    <scope>NUCLEOTIDE SEQUENCE [LARGE SCALE GENOMIC DNA]</scope>
    <source>
        <strain evidence="23 24">DSM 45184</strain>
    </source>
</reference>
<comment type="similarity">
    <text evidence="5">Belongs to the prokaryotic molybdopterin-containing oxidoreductase family. NasA/NapA/NarB subfamily.</text>
</comment>
<keyword evidence="12" id="KW-0274">FAD</keyword>
<dbReference type="GO" id="GO:0004783">
    <property type="term" value="F:sulfite reductase (NADPH) activity"/>
    <property type="evidence" value="ECO:0007669"/>
    <property type="project" value="UniProtKB-EC"/>
</dbReference>
<dbReference type="Gene3D" id="3.40.50.740">
    <property type="match status" value="1"/>
</dbReference>
<dbReference type="Pfam" id="PF04879">
    <property type="entry name" value="Molybdop_Fe4S4"/>
    <property type="match status" value="1"/>
</dbReference>
<dbReference type="Gene3D" id="1.20.990.10">
    <property type="entry name" value="NADPH-cytochrome p450 Reductase, Chain A, domain 3"/>
    <property type="match status" value="1"/>
</dbReference>
<dbReference type="InterPro" id="IPR023173">
    <property type="entry name" value="NADPH_Cyt_P450_Rdtase_alpha"/>
</dbReference>
<dbReference type="InterPro" id="IPR041957">
    <property type="entry name" value="CT_Nitrate-R-NapA-like"/>
</dbReference>
<dbReference type="SUPFAM" id="SSF52218">
    <property type="entry name" value="Flavoproteins"/>
    <property type="match status" value="1"/>
</dbReference>
<organism evidence="23 24">
    <name type="scientific">Actinoplanes xinjiangensis</name>
    <dbReference type="NCBI Taxonomy" id="512350"/>
    <lineage>
        <taxon>Bacteria</taxon>
        <taxon>Bacillati</taxon>
        <taxon>Actinomycetota</taxon>
        <taxon>Actinomycetes</taxon>
        <taxon>Micromonosporales</taxon>
        <taxon>Micromonosporaceae</taxon>
        <taxon>Actinoplanes</taxon>
    </lineage>
</organism>
<evidence type="ECO:0000256" key="10">
    <source>
        <dbReference type="ARBA" id="ARBA00022643"/>
    </source>
</evidence>
<dbReference type="Proteomes" id="UP000245697">
    <property type="component" value="Unassembled WGS sequence"/>
</dbReference>
<dbReference type="Gene3D" id="2.40.40.20">
    <property type="match status" value="1"/>
</dbReference>
<dbReference type="GO" id="GO:0043546">
    <property type="term" value="F:molybdopterin cofactor binding"/>
    <property type="evidence" value="ECO:0007669"/>
    <property type="project" value="InterPro"/>
</dbReference>
<dbReference type="FunFam" id="3.40.50.80:FF:000001">
    <property type="entry name" value="NADPH--cytochrome P450 reductase 1"/>
    <property type="match status" value="1"/>
</dbReference>
<dbReference type="PROSITE" id="PS51669">
    <property type="entry name" value="4FE4S_MOW_BIS_MGD"/>
    <property type="match status" value="1"/>
</dbReference>
<feature type="domain" description="Flavodoxin-like" evidence="20">
    <location>
        <begin position="895"/>
        <end position="1033"/>
    </location>
</feature>
<dbReference type="GO" id="GO:0051539">
    <property type="term" value="F:4 iron, 4 sulfur cluster binding"/>
    <property type="evidence" value="ECO:0007669"/>
    <property type="project" value="UniProtKB-KW"/>
</dbReference>
<dbReference type="Gene3D" id="3.40.228.10">
    <property type="entry name" value="Dimethylsulfoxide Reductase, domain 2"/>
    <property type="match status" value="1"/>
</dbReference>
<evidence type="ECO:0000256" key="19">
    <source>
        <dbReference type="SAM" id="MobiDB-lite"/>
    </source>
</evidence>
<comment type="caution">
    <text evidence="23">The sequence shown here is derived from an EMBL/GenBank/DDBJ whole genome shotgun (WGS) entry which is preliminary data.</text>
</comment>
<evidence type="ECO:0000256" key="14">
    <source>
        <dbReference type="ARBA" id="ARBA00023002"/>
    </source>
</evidence>
<comment type="cofactor">
    <cofactor evidence="4">
        <name>FAD</name>
        <dbReference type="ChEBI" id="CHEBI:57692"/>
    </cofactor>
</comment>
<comment type="cofactor">
    <cofactor evidence="2">
        <name>Mo-bis(molybdopterin guanine dinucleotide)</name>
        <dbReference type="ChEBI" id="CHEBI:60539"/>
    </cofactor>
</comment>
<feature type="compositionally biased region" description="Pro residues" evidence="19">
    <location>
        <begin position="1042"/>
        <end position="1060"/>
    </location>
</feature>
<feature type="domain" description="4Fe-4S Mo/W bis-MGD-type" evidence="22">
    <location>
        <begin position="1"/>
        <end position="56"/>
    </location>
</feature>
<evidence type="ECO:0000256" key="17">
    <source>
        <dbReference type="ARBA" id="ARBA00023063"/>
    </source>
</evidence>
<keyword evidence="17" id="KW-0534">Nitrate assimilation</keyword>
<evidence type="ECO:0000256" key="1">
    <source>
        <dbReference type="ARBA" id="ARBA00001917"/>
    </source>
</evidence>
<dbReference type="GO" id="GO:0010181">
    <property type="term" value="F:FMN binding"/>
    <property type="evidence" value="ECO:0007669"/>
    <property type="project" value="InterPro"/>
</dbReference>
<evidence type="ECO:0000256" key="8">
    <source>
        <dbReference type="ARBA" id="ARBA00022505"/>
    </source>
</evidence>
<evidence type="ECO:0000256" key="13">
    <source>
        <dbReference type="ARBA" id="ARBA00022857"/>
    </source>
</evidence>
<dbReference type="Pfam" id="PF01568">
    <property type="entry name" value="Molydop_binding"/>
    <property type="match status" value="1"/>
</dbReference>
<dbReference type="PANTHER" id="PTHR43105:SF9">
    <property type="entry name" value="NADPH-FE(3+) OXIDOREDUCTASE SUBUNIT ALPHA"/>
    <property type="match status" value="1"/>
</dbReference>
<evidence type="ECO:0000256" key="18">
    <source>
        <dbReference type="ARBA" id="ARBA00052219"/>
    </source>
</evidence>
<dbReference type="InterPro" id="IPR008254">
    <property type="entry name" value="Flavodoxin/NO_synth"/>
</dbReference>
<dbReference type="GO" id="GO:0016020">
    <property type="term" value="C:membrane"/>
    <property type="evidence" value="ECO:0007669"/>
    <property type="project" value="TreeGrafter"/>
</dbReference>
<keyword evidence="10" id="KW-0288">FMN</keyword>
<keyword evidence="9" id="KW-0285">Flavoprotein</keyword>
<feature type="region of interest" description="Disordered" evidence="19">
    <location>
        <begin position="1038"/>
        <end position="1063"/>
    </location>
</feature>
<dbReference type="EC" id="1.8.1.2" evidence="6"/>
<evidence type="ECO:0000256" key="4">
    <source>
        <dbReference type="ARBA" id="ARBA00001974"/>
    </source>
</evidence>
<dbReference type="PRINTS" id="PR00371">
    <property type="entry name" value="FPNCR"/>
</dbReference>
<keyword evidence="16" id="KW-0411">Iron-sulfur</keyword>
<dbReference type="GO" id="GO:0046872">
    <property type="term" value="F:metal ion binding"/>
    <property type="evidence" value="ECO:0007669"/>
    <property type="project" value="UniProtKB-KW"/>
</dbReference>
<evidence type="ECO:0000256" key="5">
    <source>
        <dbReference type="ARBA" id="ARBA00008747"/>
    </source>
</evidence>
<keyword evidence="24" id="KW-1185">Reference proteome</keyword>
<dbReference type="CDD" id="cd06199">
    <property type="entry name" value="SiR"/>
    <property type="match status" value="1"/>
</dbReference>
<dbReference type="InterPro" id="IPR003097">
    <property type="entry name" value="CysJ-like_FAD-binding"/>
</dbReference>
<feature type="region of interest" description="Disordered" evidence="19">
    <location>
        <begin position="701"/>
        <end position="720"/>
    </location>
</feature>
<dbReference type="Pfam" id="PF00258">
    <property type="entry name" value="Flavodoxin_1"/>
    <property type="match status" value="1"/>
</dbReference>
<evidence type="ECO:0000256" key="11">
    <source>
        <dbReference type="ARBA" id="ARBA00022723"/>
    </source>
</evidence>
<dbReference type="PROSITE" id="PS50902">
    <property type="entry name" value="FLAVODOXIN_LIKE"/>
    <property type="match status" value="1"/>
</dbReference>
<keyword evidence="8" id="KW-0500">Molybdenum</keyword>
<dbReference type="Pfam" id="PF00667">
    <property type="entry name" value="FAD_binding_1"/>
    <property type="match status" value="1"/>
</dbReference>
<evidence type="ECO:0000256" key="7">
    <source>
        <dbReference type="ARBA" id="ARBA00022485"/>
    </source>
</evidence>
<dbReference type="PROSITE" id="PS51384">
    <property type="entry name" value="FAD_FR"/>
    <property type="match status" value="1"/>
</dbReference>
<dbReference type="SUPFAM" id="SSF63380">
    <property type="entry name" value="Riboflavin synthase domain-like"/>
    <property type="match status" value="1"/>
</dbReference>
<dbReference type="Gene3D" id="3.40.50.360">
    <property type="match status" value="1"/>
</dbReference>
<protein>
    <recommendedName>
        <fullName evidence="6">assimilatory sulfite reductase (NADPH)</fullName>
        <ecNumber evidence="6">1.8.1.2</ecNumber>
    </recommendedName>
</protein>
<evidence type="ECO:0000256" key="2">
    <source>
        <dbReference type="ARBA" id="ARBA00001942"/>
    </source>
</evidence>
<evidence type="ECO:0000256" key="3">
    <source>
        <dbReference type="ARBA" id="ARBA00001966"/>
    </source>
</evidence>
<feature type="compositionally biased region" description="Low complexity" evidence="19">
    <location>
        <begin position="730"/>
        <end position="775"/>
    </location>
</feature>
<dbReference type="PANTHER" id="PTHR43105">
    <property type="entry name" value="RESPIRATORY NITRATE REDUCTASE"/>
    <property type="match status" value="1"/>
</dbReference>
<dbReference type="InterPro" id="IPR029039">
    <property type="entry name" value="Flavoprotein-like_sf"/>
</dbReference>
<evidence type="ECO:0000313" key="24">
    <source>
        <dbReference type="Proteomes" id="UP000245697"/>
    </source>
</evidence>
<dbReference type="InterPro" id="IPR006657">
    <property type="entry name" value="MoPterin_dinucl-bd_dom"/>
</dbReference>
<gene>
    <name evidence="23" type="ORF">BC793_13460</name>
</gene>
<dbReference type="Gene3D" id="2.20.25.90">
    <property type="entry name" value="ADC-like domains"/>
    <property type="match status" value="1"/>
</dbReference>
<dbReference type="Pfam" id="PF00175">
    <property type="entry name" value="NAD_binding_1"/>
    <property type="match status" value="1"/>
</dbReference>
<dbReference type="InterPro" id="IPR001094">
    <property type="entry name" value="Flavdoxin-like"/>
</dbReference>
<dbReference type="GO" id="GO:0042128">
    <property type="term" value="P:nitrate assimilation"/>
    <property type="evidence" value="ECO:0007669"/>
    <property type="project" value="UniProtKB-KW"/>
</dbReference>
<dbReference type="CDD" id="cd02791">
    <property type="entry name" value="MopB_CT_Nitrate-R-NapA-like"/>
    <property type="match status" value="1"/>
</dbReference>
<dbReference type="InterPro" id="IPR017927">
    <property type="entry name" value="FAD-bd_FR_type"/>
</dbReference>
<keyword evidence="13" id="KW-0521">NADP</keyword>
<keyword evidence="7" id="KW-0004">4Fe-4S</keyword>
<dbReference type="InterPro" id="IPR006656">
    <property type="entry name" value="Mopterin_OxRdtase"/>
</dbReference>
<dbReference type="CDD" id="cd02754">
    <property type="entry name" value="MopB_Nitrate-R-NapA-like"/>
    <property type="match status" value="1"/>
</dbReference>
<dbReference type="InterPro" id="IPR009010">
    <property type="entry name" value="Asp_de-COase-like_dom_sf"/>
</dbReference>
<dbReference type="InterPro" id="IPR050123">
    <property type="entry name" value="Prok_molybdopt-oxidoreductase"/>
</dbReference>
<evidence type="ECO:0000259" key="21">
    <source>
        <dbReference type="PROSITE" id="PS51384"/>
    </source>
</evidence>
<evidence type="ECO:0000256" key="6">
    <source>
        <dbReference type="ARBA" id="ARBA00012604"/>
    </source>
</evidence>
<comment type="cofactor">
    <cofactor evidence="3">
        <name>[4Fe-4S] cluster</name>
        <dbReference type="ChEBI" id="CHEBI:49883"/>
    </cofactor>
</comment>
<keyword evidence="15" id="KW-0408">Iron</keyword>
<evidence type="ECO:0000259" key="20">
    <source>
        <dbReference type="PROSITE" id="PS50902"/>
    </source>
</evidence>
<evidence type="ECO:0000256" key="9">
    <source>
        <dbReference type="ARBA" id="ARBA00022630"/>
    </source>
</evidence>
<dbReference type="SMART" id="SM00926">
    <property type="entry name" value="Molybdop_Fe4S4"/>
    <property type="match status" value="1"/>
</dbReference>
<comment type="catalytic activity">
    <reaction evidence="18">
        <text>hydrogen sulfide + 3 NADP(+) + 3 H2O = sulfite + 3 NADPH + 4 H(+)</text>
        <dbReference type="Rhea" id="RHEA:13801"/>
        <dbReference type="ChEBI" id="CHEBI:15377"/>
        <dbReference type="ChEBI" id="CHEBI:15378"/>
        <dbReference type="ChEBI" id="CHEBI:17359"/>
        <dbReference type="ChEBI" id="CHEBI:29919"/>
        <dbReference type="ChEBI" id="CHEBI:57783"/>
        <dbReference type="ChEBI" id="CHEBI:58349"/>
        <dbReference type="EC" id="1.8.1.2"/>
    </reaction>
</comment>
<dbReference type="SUPFAM" id="SSF53706">
    <property type="entry name" value="Formate dehydrogenase/DMSO reductase, domains 1-3"/>
    <property type="match status" value="1"/>
</dbReference>
<name>A0A316ELI1_9ACTN</name>
<dbReference type="Gene3D" id="3.40.50.80">
    <property type="entry name" value="Nucleotide-binding domain of ferredoxin-NADP reductase (FNR) module"/>
    <property type="match status" value="1"/>
</dbReference>
<dbReference type="Gene3D" id="2.40.30.10">
    <property type="entry name" value="Translation factors"/>
    <property type="match status" value="1"/>
</dbReference>
<dbReference type="SUPFAM" id="SSF52343">
    <property type="entry name" value="Ferredoxin reductase-like, C-terminal NADP-linked domain"/>
    <property type="match status" value="1"/>
</dbReference>
<evidence type="ECO:0000259" key="22">
    <source>
        <dbReference type="PROSITE" id="PS51669"/>
    </source>
</evidence>
<keyword evidence="11" id="KW-0479">Metal-binding</keyword>
<feature type="domain" description="FAD-binding FR-type" evidence="21">
    <location>
        <begin position="1234"/>
        <end position="1450"/>
    </location>
</feature>
<dbReference type="InterPro" id="IPR001433">
    <property type="entry name" value="OxRdtase_FAD/NAD-bd"/>
</dbReference>
<dbReference type="EMBL" id="QGGR01000034">
    <property type="protein sequence ID" value="PWK31244.1"/>
    <property type="molecule type" value="Genomic_DNA"/>
</dbReference>
<feature type="compositionally biased region" description="Low complexity" evidence="19">
    <location>
        <begin position="701"/>
        <end position="713"/>
    </location>
</feature>
<evidence type="ECO:0000256" key="12">
    <source>
        <dbReference type="ARBA" id="ARBA00022827"/>
    </source>
</evidence>